<feature type="transmembrane region" description="Helical" evidence="6">
    <location>
        <begin position="29"/>
        <end position="56"/>
    </location>
</feature>
<evidence type="ECO:0000256" key="2">
    <source>
        <dbReference type="ARBA" id="ARBA00022475"/>
    </source>
</evidence>
<evidence type="ECO:0000256" key="3">
    <source>
        <dbReference type="ARBA" id="ARBA00022692"/>
    </source>
</evidence>
<dbReference type="RefSeq" id="WP_345404418.1">
    <property type="nucleotide sequence ID" value="NZ_BAABLA010000117.1"/>
</dbReference>
<feature type="transmembrane region" description="Helical" evidence="6">
    <location>
        <begin position="180"/>
        <end position="203"/>
    </location>
</feature>
<keyword evidence="2" id="KW-1003">Cell membrane</keyword>
<evidence type="ECO:0000256" key="1">
    <source>
        <dbReference type="ARBA" id="ARBA00004651"/>
    </source>
</evidence>
<name>A0ABW2C960_9PSEU</name>
<keyword evidence="3 6" id="KW-0812">Transmembrane</keyword>
<dbReference type="EMBL" id="JBHSXX010000001">
    <property type="protein sequence ID" value="MFC6871237.1"/>
    <property type="molecule type" value="Genomic_DNA"/>
</dbReference>
<dbReference type="Proteomes" id="UP001596337">
    <property type="component" value="Unassembled WGS sequence"/>
</dbReference>
<feature type="transmembrane region" description="Helical" evidence="6">
    <location>
        <begin position="249"/>
        <end position="272"/>
    </location>
</feature>
<organism evidence="7 8">
    <name type="scientific">Haloechinothrix salitolerans</name>
    <dbReference type="NCBI Taxonomy" id="926830"/>
    <lineage>
        <taxon>Bacteria</taxon>
        <taxon>Bacillati</taxon>
        <taxon>Actinomycetota</taxon>
        <taxon>Actinomycetes</taxon>
        <taxon>Pseudonocardiales</taxon>
        <taxon>Pseudonocardiaceae</taxon>
        <taxon>Haloechinothrix</taxon>
    </lineage>
</organism>
<dbReference type="Pfam" id="PF03631">
    <property type="entry name" value="Virul_fac_BrkB"/>
    <property type="match status" value="1"/>
</dbReference>
<dbReference type="PANTHER" id="PTHR30213">
    <property type="entry name" value="INNER MEMBRANE PROTEIN YHJD"/>
    <property type="match status" value="1"/>
</dbReference>
<accession>A0ABW2C960</accession>
<dbReference type="PANTHER" id="PTHR30213:SF1">
    <property type="entry name" value="INNER MEMBRANE PROTEIN YHJD"/>
    <property type="match status" value="1"/>
</dbReference>
<evidence type="ECO:0000256" key="6">
    <source>
        <dbReference type="SAM" id="Phobius"/>
    </source>
</evidence>
<evidence type="ECO:0000313" key="8">
    <source>
        <dbReference type="Proteomes" id="UP001596337"/>
    </source>
</evidence>
<dbReference type="InterPro" id="IPR017039">
    <property type="entry name" value="Virul_fac_BrkB"/>
</dbReference>
<comment type="caution">
    <text evidence="7">The sequence shown here is derived from an EMBL/GenBank/DDBJ whole genome shotgun (WGS) entry which is preliminary data.</text>
</comment>
<gene>
    <name evidence="7" type="ORF">ACFQGD_29355</name>
</gene>
<proteinExistence type="predicted"/>
<feature type="transmembrane region" description="Helical" evidence="6">
    <location>
        <begin position="303"/>
        <end position="324"/>
    </location>
</feature>
<protein>
    <submittedName>
        <fullName evidence="7">YhjD/YihY/BrkB family envelope integrity protein</fullName>
    </submittedName>
</protein>
<evidence type="ECO:0000256" key="5">
    <source>
        <dbReference type="ARBA" id="ARBA00023136"/>
    </source>
</evidence>
<feature type="transmembrane region" description="Helical" evidence="6">
    <location>
        <begin position="93"/>
        <end position="115"/>
    </location>
</feature>
<reference evidence="8" key="1">
    <citation type="journal article" date="2019" name="Int. J. Syst. Evol. Microbiol.">
        <title>The Global Catalogue of Microorganisms (GCM) 10K type strain sequencing project: providing services to taxonomists for standard genome sequencing and annotation.</title>
        <authorList>
            <consortium name="The Broad Institute Genomics Platform"/>
            <consortium name="The Broad Institute Genome Sequencing Center for Infectious Disease"/>
            <person name="Wu L."/>
            <person name="Ma J."/>
        </authorList>
    </citation>
    <scope>NUCLEOTIDE SEQUENCE [LARGE SCALE GENOMIC DNA]</scope>
    <source>
        <strain evidence="8">KCTC 32255</strain>
    </source>
</reference>
<feature type="transmembrane region" description="Helical" evidence="6">
    <location>
        <begin position="136"/>
        <end position="160"/>
    </location>
</feature>
<sequence length="327" mass="34689">MTRLRRKYPALDHVVRANDRFNERYGNHYAAAITYFSVLSVIPILMVAFAIVGVVLRGNQVVINQITRGIDRSVPPGLNDIVNDIVETATTSAGGLGIIGLAIALYAGIGWMSNLRDALTAQWGQDKKQIPIVKKTLNDLAALLGLGLALLVSFTLAAAGSGLGERLLELAGLEGQPWTALLRATSILLSLAANMLVFLWVIARLPREKATLRSAVKGAAIASVGFVLLQQLATFYLGGVSEKPSFAVFGPVLGLLVFANLVSRFLLFVTAWTATAKENQSGVIAPPAPVTIRPQVHVRRGPSAASTAGLLGIGGLIGAGLAWLRRR</sequence>
<keyword evidence="5 6" id="KW-0472">Membrane</keyword>
<evidence type="ECO:0000256" key="4">
    <source>
        <dbReference type="ARBA" id="ARBA00022989"/>
    </source>
</evidence>
<feature type="transmembrane region" description="Helical" evidence="6">
    <location>
        <begin position="215"/>
        <end position="237"/>
    </location>
</feature>
<keyword evidence="4 6" id="KW-1133">Transmembrane helix</keyword>
<comment type="subcellular location">
    <subcellularLocation>
        <location evidence="1">Cell membrane</location>
        <topology evidence="1">Multi-pass membrane protein</topology>
    </subcellularLocation>
</comment>
<keyword evidence="8" id="KW-1185">Reference proteome</keyword>
<evidence type="ECO:0000313" key="7">
    <source>
        <dbReference type="EMBL" id="MFC6871237.1"/>
    </source>
</evidence>